<gene>
    <name evidence="3" type="ORF">GALMADRAFT_145930</name>
</gene>
<dbReference type="Pfam" id="PF11807">
    <property type="entry name" value="UstYa"/>
    <property type="match status" value="1"/>
</dbReference>
<dbReference type="STRING" id="685588.A0A067SDD7"/>
<accession>A0A067SDD7</accession>
<evidence type="ECO:0000313" key="4">
    <source>
        <dbReference type="Proteomes" id="UP000027222"/>
    </source>
</evidence>
<dbReference type="OrthoDB" id="3687641at2759"/>
<dbReference type="EMBL" id="KL142405">
    <property type="protein sequence ID" value="KDR68911.1"/>
    <property type="molecule type" value="Genomic_DNA"/>
</dbReference>
<evidence type="ECO:0000313" key="3">
    <source>
        <dbReference type="EMBL" id="KDR68911.1"/>
    </source>
</evidence>
<dbReference type="PANTHER" id="PTHR33365:SF4">
    <property type="entry name" value="CYCLOCHLOROTINE BIOSYNTHESIS PROTEIN O"/>
    <property type="match status" value="1"/>
</dbReference>
<dbReference type="Proteomes" id="UP000027222">
    <property type="component" value="Unassembled WGS sequence"/>
</dbReference>
<reference evidence="4" key="1">
    <citation type="journal article" date="2014" name="Proc. Natl. Acad. Sci. U.S.A.">
        <title>Extensive sampling of basidiomycete genomes demonstrates inadequacy of the white-rot/brown-rot paradigm for wood decay fungi.</title>
        <authorList>
            <person name="Riley R."/>
            <person name="Salamov A.A."/>
            <person name="Brown D.W."/>
            <person name="Nagy L.G."/>
            <person name="Floudas D."/>
            <person name="Held B.W."/>
            <person name="Levasseur A."/>
            <person name="Lombard V."/>
            <person name="Morin E."/>
            <person name="Otillar R."/>
            <person name="Lindquist E.A."/>
            <person name="Sun H."/>
            <person name="LaButti K.M."/>
            <person name="Schmutz J."/>
            <person name="Jabbour D."/>
            <person name="Luo H."/>
            <person name="Baker S.E."/>
            <person name="Pisabarro A.G."/>
            <person name="Walton J.D."/>
            <person name="Blanchette R.A."/>
            <person name="Henrissat B."/>
            <person name="Martin F."/>
            <person name="Cullen D."/>
            <person name="Hibbett D.S."/>
            <person name="Grigoriev I.V."/>
        </authorList>
    </citation>
    <scope>NUCLEOTIDE SEQUENCE [LARGE SCALE GENOMIC DNA]</scope>
    <source>
        <strain evidence="4">CBS 339.88</strain>
    </source>
</reference>
<comment type="similarity">
    <text evidence="2">Belongs to the ustYa family.</text>
</comment>
<organism evidence="3 4">
    <name type="scientific">Galerina marginata (strain CBS 339.88)</name>
    <dbReference type="NCBI Taxonomy" id="685588"/>
    <lineage>
        <taxon>Eukaryota</taxon>
        <taxon>Fungi</taxon>
        <taxon>Dikarya</taxon>
        <taxon>Basidiomycota</taxon>
        <taxon>Agaricomycotina</taxon>
        <taxon>Agaricomycetes</taxon>
        <taxon>Agaricomycetidae</taxon>
        <taxon>Agaricales</taxon>
        <taxon>Agaricineae</taxon>
        <taxon>Strophariaceae</taxon>
        <taxon>Galerina</taxon>
    </lineage>
</organism>
<dbReference type="AlphaFoldDB" id="A0A067SDD7"/>
<protein>
    <submittedName>
        <fullName evidence="3">Uncharacterized protein</fullName>
    </submittedName>
</protein>
<evidence type="ECO:0000256" key="1">
    <source>
        <dbReference type="ARBA" id="ARBA00004685"/>
    </source>
</evidence>
<sequence>MKRFPDFIVALTFICSVAASILYTISLHRILGTLREHDALAHNDSREYAQEISLNNNEVALNFSNDFFEISADEEWESIQLKLLPVDPTSGQAYVSAMHQQIYCLDTIRKAYLSYHLPRPKFTPTFYLEAEKCLEQLRQTVLCNADITLEPTTLTLDKNGTLTPASSGTGIPHRCKNWQRLNQIVRDDGGE</sequence>
<dbReference type="PANTHER" id="PTHR33365">
    <property type="entry name" value="YALI0B05434P"/>
    <property type="match status" value="1"/>
</dbReference>
<name>A0A067SDD7_GALM3</name>
<keyword evidence="4" id="KW-1185">Reference proteome</keyword>
<proteinExistence type="inferred from homology"/>
<dbReference type="InterPro" id="IPR021765">
    <property type="entry name" value="UstYa-like"/>
</dbReference>
<dbReference type="GO" id="GO:0043386">
    <property type="term" value="P:mycotoxin biosynthetic process"/>
    <property type="evidence" value="ECO:0007669"/>
    <property type="project" value="InterPro"/>
</dbReference>
<comment type="pathway">
    <text evidence="1">Mycotoxin biosynthesis.</text>
</comment>
<dbReference type="HOGENOM" id="CLU_122475_0_0_1"/>
<evidence type="ECO:0000256" key="2">
    <source>
        <dbReference type="ARBA" id="ARBA00035112"/>
    </source>
</evidence>